<dbReference type="HOGENOM" id="CLU_1912306_0_0_2"/>
<accession>O51957</accession>
<reference evidence="1 2" key="1">
    <citation type="journal article" date="1998" name="Genome Res.">
        <title>Snapshot of a large dynamic replicon in a halophilic archaeon: megaplasmid or minichromosome?</title>
        <authorList>
            <person name="Ng W.V."/>
            <person name="Ciufo S.A."/>
            <person name="Smith T.M."/>
            <person name="Bumgarner R.E."/>
            <person name="Baskin D."/>
            <person name="Faust J."/>
            <person name="Hall B."/>
            <person name="Loretz C."/>
            <person name="Seto J."/>
            <person name="Slagel J."/>
            <person name="Hood L."/>
            <person name="DasSarma S."/>
        </authorList>
    </citation>
    <scope>NUCLEOTIDE SEQUENCE [LARGE SCALE GENOMIC DNA]</scope>
    <source>
        <strain evidence="2">ATCC 700922 / JCM 11081 / NRC-1</strain>
        <plasmid evidence="2">Plasmid pNRC100</plasmid>
    </source>
</reference>
<keyword evidence="1" id="KW-0614">Plasmid</keyword>
<sequence>MHHGPIFATSALRIPYCSMRFTHRVWRVFSSCHPQVAACRAPSSGRESRGRTQTDACSRRLRGFWCCLGGLEYYLLTRFVTGAVERCRHDWRINEGINTDALDGLFQNNQLTMPLQFERIRRPRSLVPAIMETQSSQSNHTAKWAGVVNG</sequence>
<dbReference type="InParanoid" id="O51957"/>
<name>O51957_HALSA</name>
<reference evidence="1 2" key="2">
    <citation type="journal article" date="2000" name="Proc. Natl. Acad. Sci. U.S.A.">
        <title>Genome sequence of Halobacterium species NRC-1.</title>
        <authorList>
            <person name="Ng W.V."/>
            <person name="Kennedy S.P."/>
            <person name="Mahairas G.G."/>
            <person name="Berquist B."/>
            <person name="Pan M."/>
            <person name="Shukla H.D."/>
            <person name="Lasky S.R."/>
            <person name="Baliga N.S."/>
            <person name="Thorsson V."/>
            <person name="Sbrogna J."/>
            <person name="Swartzell S."/>
            <person name="Weir D."/>
            <person name="Hall J."/>
            <person name="Dahl T.A."/>
            <person name="Welti R."/>
            <person name="Goo Y.A."/>
            <person name="Leithauser B."/>
            <person name="Keller K."/>
            <person name="Cruz R."/>
            <person name="Danson M.J."/>
            <person name="Hough D.W."/>
            <person name="Maddocks D.G."/>
            <person name="Jablonski P.E."/>
            <person name="Krebs M.P."/>
            <person name="Angevine C.M."/>
            <person name="Dale H."/>
            <person name="Isenbarger T.A."/>
            <person name="Peck R.F."/>
            <person name="Pohlschroder M."/>
            <person name="Spudich J.L."/>
            <person name="Jung K.W."/>
            <person name="Alam M."/>
            <person name="Freitas T."/>
            <person name="Hou S."/>
            <person name="Daniels C.J."/>
            <person name="Dennis P.P."/>
            <person name="Omer A.D."/>
            <person name="Ebhardt H."/>
            <person name="Lowe T.M."/>
            <person name="Liang P."/>
            <person name="Riley M."/>
            <person name="Hood L."/>
            <person name="DasSarma S."/>
        </authorList>
    </citation>
    <scope>NUCLEOTIDE SEQUENCE [LARGE SCALE GENOMIC DNA]</scope>
    <source>
        <strain evidence="2">ATCC 700922 / JCM 11081 / NRC-1</strain>
        <plasmid evidence="2">Plasmid pNRC100</plasmid>
    </source>
</reference>
<dbReference type="EMBL" id="AF016485">
    <property type="protein sequence ID" value="AAC82787.1"/>
    <property type="molecule type" value="Genomic_DNA"/>
</dbReference>
<dbReference type="AlphaFoldDB" id="O51957"/>
<proteinExistence type="predicted"/>
<evidence type="ECO:0000313" key="1">
    <source>
        <dbReference type="EMBL" id="AAC82787.1"/>
    </source>
</evidence>
<evidence type="ECO:0000313" key="2">
    <source>
        <dbReference type="Proteomes" id="UP000000554"/>
    </source>
</evidence>
<dbReference type="PIR" id="T08220">
    <property type="entry name" value="T08220"/>
</dbReference>
<dbReference type="Proteomes" id="UP000000554">
    <property type="component" value="Plasmid pNRC100"/>
</dbReference>
<geneLocation type="plasmid" evidence="1 2">
    <name>pNRC100</name>
</geneLocation>
<organism evidence="1 2">
    <name type="scientific">Halobacterium salinarum (strain ATCC 700922 / JCM 11081 / NRC-1)</name>
    <name type="common">Halobacterium halobium</name>
    <dbReference type="NCBI Taxonomy" id="64091"/>
    <lineage>
        <taxon>Archaea</taxon>
        <taxon>Methanobacteriati</taxon>
        <taxon>Methanobacteriota</taxon>
        <taxon>Stenosarchaea group</taxon>
        <taxon>Halobacteria</taxon>
        <taxon>Halobacteriales</taxon>
        <taxon>Halobacteriaceae</taxon>
        <taxon>Halobacterium</taxon>
        <taxon>Halobacterium salinarum NRC-34001</taxon>
    </lineage>
</organism>
<keyword evidence="2" id="KW-1185">Reference proteome</keyword>
<protein>
    <submittedName>
        <fullName evidence="1">Uncharacterized protein</fullName>
    </submittedName>
</protein>
<dbReference type="KEGG" id="hal:AAC82787.1"/>